<dbReference type="OrthoDB" id="151222at2"/>
<accession>F8JMH1</accession>
<dbReference type="CDD" id="cd17393">
    <property type="entry name" value="MFS_MosC_like"/>
    <property type="match status" value="1"/>
</dbReference>
<feature type="transmembrane region" description="Helical" evidence="5">
    <location>
        <begin position="40"/>
        <end position="65"/>
    </location>
</feature>
<evidence type="ECO:0000313" key="8">
    <source>
        <dbReference type="Proteomes" id="UP000007842"/>
    </source>
</evidence>
<evidence type="ECO:0000313" key="7">
    <source>
        <dbReference type="EMBL" id="AEW99350.1"/>
    </source>
</evidence>
<keyword evidence="7" id="KW-0614">Plasmid</keyword>
<dbReference type="InterPro" id="IPR036259">
    <property type="entry name" value="MFS_trans_sf"/>
</dbReference>
<comment type="subcellular location">
    <subcellularLocation>
        <location evidence="1">Cell membrane</location>
        <topology evidence="1">Multi-pass membrane protein</topology>
    </subcellularLocation>
</comment>
<keyword evidence="3 5" id="KW-1133">Transmembrane helix</keyword>
<feature type="transmembrane region" description="Helical" evidence="5">
    <location>
        <begin position="100"/>
        <end position="119"/>
    </location>
</feature>
<dbReference type="Pfam" id="PF07690">
    <property type="entry name" value="MFS_1"/>
    <property type="match status" value="1"/>
</dbReference>
<proteinExistence type="predicted"/>
<feature type="transmembrane region" description="Helical" evidence="5">
    <location>
        <begin position="140"/>
        <end position="159"/>
    </location>
</feature>
<dbReference type="GO" id="GO:0022857">
    <property type="term" value="F:transmembrane transporter activity"/>
    <property type="evidence" value="ECO:0007669"/>
    <property type="project" value="InterPro"/>
</dbReference>
<dbReference type="EMBL" id="CP003229">
    <property type="protein sequence ID" value="AEW99350.1"/>
    <property type="molecule type" value="Genomic_DNA"/>
</dbReference>
<dbReference type="SUPFAM" id="SSF103473">
    <property type="entry name" value="MFS general substrate transporter"/>
    <property type="match status" value="1"/>
</dbReference>
<evidence type="ECO:0000256" key="1">
    <source>
        <dbReference type="ARBA" id="ARBA00004651"/>
    </source>
</evidence>
<dbReference type="InterPro" id="IPR020846">
    <property type="entry name" value="MFS_dom"/>
</dbReference>
<feature type="transmembrane region" description="Helical" evidence="5">
    <location>
        <begin position="358"/>
        <end position="377"/>
    </location>
</feature>
<dbReference type="RefSeq" id="WP_014151038.1">
    <property type="nucleotide sequence ID" value="NC_016113.1"/>
</dbReference>
<feature type="transmembrane region" description="Helical" evidence="5">
    <location>
        <begin position="330"/>
        <end position="352"/>
    </location>
</feature>
<name>F8JMH1_STREN</name>
<sequence>MFPVHDPFRRSLLAIAALFAALGFQYATWASRIPTVKAHLGLSAAEVGLLLMACGAGAAASFPLVAALMRRLGSRRLACLSALALALLLLALAVAPDYPVAMVVMCCDGVAVGCLNVAMNAQGAALEAVHGRTAMAKLHATFSGGSLFAALLASGVNLLTPAMTAHFAVAAVVIVLLVAVARTGLLTEDQQTAAPEKKKRRGRLTLPSRVTLWMGCAMVFGTVTEGAMNDWSALYMRDVVGASSEMAPLGIAVVSVMMVAARLFADGWRSRWGDGRVVRVGSVLAAAGLALALVSGGVVPALLGFACVGLGIAAVTPCVYVAAAGQGSDALTLVAAMGTAGLLAGPPVIGFIANASSLVWGMAAVAVSAVLVSLCTTRIRWPRPAGQNA</sequence>
<keyword evidence="4 5" id="KW-0472">Membrane</keyword>
<feature type="transmembrane region" description="Helical" evidence="5">
    <location>
        <begin position="277"/>
        <end position="295"/>
    </location>
</feature>
<evidence type="ECO:0000256" key="3">
    <source>
        <dbReference type="ARBA" id="ARBA00022989"/>
    </source>
</evidence>
<dbReference type="AlphaFoldDB" id="F8JMH1"/>
<evidence type="ECO:0000256" key="5">
    <source>
        <dbReference type="SAM" id="Phobius"/>
    </source>
</evidence>
<dbReference type="Gene3D" id="1.20.1250.20">
    <property type="entry name" value="MFS general substrate transporter like domains"/>
    <property type="match status" value="1"/>
</dbReference>
<feature type="transmembrane region" description="Helical" evidence="5">
    <location>
        <begin position="206"/>
        <end position="227"/>
    </location>
</feature>
<feature type="transmembrane region" description="Helical" evidence="5">
    <location>
        <begin position="301"/>
        <end position="323"/>
    </location>
</feature>
<accession>G8XES7</accession>
<evidence type="ECO:0000256" key="2">
    <source>
        <dbReference type="ARBA" id="ARBA00022692"/>
    </source>
</evidence>
<evidence type="ECO:0000259" key="6">
    <source>
        <dbReference type="PROSITE" id="PS50850"/>
    </source>
</evidence>
<dbReference type="GO" id="GO:0005886">
    <property type="term" value="C:plasma membrane"/>
    <property type="evidence" value="ECO:0007669"/>
    <property type="project" value="UniProtKB-SubCell"/>
</dbReference>
<feature type="transmembrane region" description="Helical" evidence="5">
    <location>
        <begin position="247"/>
        <end position="265"/>
    </location>
</feature>
<keyword evidence="2 5" id="KW-0812">Transmembrane</keyword>
<evidence type="ECO:0000256" key="4">
    <source>
        <dbReference type="ARBA" id="ARBA00023136"/>
    </source>
</evidence>
<dbReference type="KEGG" id="scy:SCATT_p11570"/>
<dbReference type="PATRIC" id="fig|1003195.11.peg.563"/>
<geneLocation type="plasmid" evidence="7 8">
    <name>pSCATT</name>
</geneLocation>
<organism evidence="7 8">
    <name type="scientific">Streptantibioticus cattleyicolor (strain ATCC 35852 / DSM 46488 / JCM 4925 / NBRC 14057 / NRRL 8057)</name>
    <name type="common">Streptomyces cattleya</name>
    <dbReference type="NCBI Taxonomy" id="1003195"/>
    <lineage>
        <taxon>Bacteria</taxon>
        <taxon>Bacillati</taxon>
        <taxon>Actinomycetota</taxon>
        <taxon>Actinomycetes</taxon>
        <taxon>Kitasatosporales</taxon>
        <taxon>Streptomycetaceae</taxon>
        <taxon>Streptantibioticus</taxon>
    </lineage>
</organism>
<reference evidence="8" key="1">
    <citation type="submission" date="2011-12" db="EMBL/GenBank/DDBJ databases">
        <title>Complete genome sequence of Streptomyces cattleya strain DSM 46488.</title>
        <authorList>
            <person name="Ou H.-Y."/>
            <person name="Li P."/>
            <person name="Zhao C."/>
            <person name="O'Hagan D."/>
            <person name="Deng Z."/>
        </authorList>
    </citation>
    <scope>NUCLEOTIDE SEQUENCE [LARGE SCALE GENOMIC DNA]</scope>
    <source>
        <strain evidence="8">ATCC 35852 / DSM 46488 / JCM 4925 / NBRC 14057 / NRRL 8057</strain>
        <plasmid evidence="8">Plasmid pSCATT</plasmid>
    </source>
</reference>
<dbReference type="InterPro" id="IPR011701">
    <property type="entry name" value="MFS"/>
</dbReference>
<dbReference type="InterPro" id="IPR051788">
    <property type="entry name" value="MFS_Transporter"/>
</dbReference>
<feature type="transmembrane region" description="Helical" evidence="5">
    <location>
        <begin position="165"/>
        <end position="185"/>
    </location>
</feature>
<dbReference type="KEGG" id="sct:SCAT_p0583"/>
<gene>
    <name evidence="7" type="ordered locus">SCATT_p11570</name>
</gene>
<dbReference type="PROSITE" id="PS50850">
    <property type="entry name" value="MFS"/>
    <property type="match status" value="1"/>
</dbReference>
<dbReference type="PANTHER" id="PTHR23514">
    <property type="entry name" value="BYPASS OF STOP CODON PROTEIN 6"/>
    <property type="match status" value="1"/>
</dbReference>
<dbReference type="HOGENOM" id="CLU_035309_1_1_11"/>
<protein>
    <submittedName>
        <fullName evidence="7">Transmembrane transport protein</fullName>
    </submittedName>
</protein>
<feature type="transmembrane region" description="Helical" evidence="5">
    <location>
        <begin position="77"/>
        <end position="94"/>
    </location>
</feature>
<dbReference type="Proteomes" id="UP000007842">
    <property type="component" value="Plasmid pSCATT"/>
</dbReference>
<keyword evidence="8" id="KW-1185">Reference proteome</keyword>
<feature type="domain" description="Major facilitator superfamily (MFS) profile" evidence="6">
    <location>
        <begin position="11"/>
        <end position="380"/>
    </location>
</feature>
<dbReference type="PANTHER" id="PTHR23514:SF13">
    <property type="entry name" value="INNER MEMBRANE PROTEIN YBJJ"/>
    <property type="match status" value="1"/>
</dbReference>